<dbReference type="GO" id="GO:0005737">
    <property type="term" value="C:cytoplasm"/>
    <property type="evidence" value="ECO:0007669"/>
    <property type="project" value="UniProtKB-SubCell"/>
</dbReference>
<keyword evidence="4 10" id="KW-0597">Phosphoprotein</keyword>
<dbReference type="Pfam" id="PF12833">
    <property type="entry name" value="HTH_18"/>
    <property type="match status" value="1"/>
</dbReference>
<dbReference type="SMART" id="SM00448">
    <property type="entry name" value="REC"/>
    <property type="match status" value="1"/>
</dbReference>
<dbReference type="SUPFAM" id="SSF52172">
    <property type="entry name" value="CheY-like"/>
    <property type="match status" value="1"/>
</dbReference>
<dbReference type="Proteomes" id="UP000179284">
    <property type="component" value="Chromosome I"/>
</dbReference>
<dbReference type="SUPFAM" id="SSF46689">
    <property type="entry name" value="Homeodomain-like"/>
    <property type="match status" value="2"/>
</dbReference>
<dbReference type="PROSITE" id="PS50110">
    <property type="entry name" value="RESPONSE_REGULATORY"/>
    <property type="match status" value="1"/>
</dbReference>
<dbReference type="CDD" id="cd17536">
    <property type="entry name" value="REC_YesN-like"/>
    <property type="match status" value="1"/>
</dbReference>
<dbReference type="InterPro" id="IPR001789">
    <property type="entry name" value="Sig_transdc_resp-reg_receiver"/>
</dbReference>
<evidence type="ECO:0000259" key="12">
    <source>
        <dbReference type="PROSITE" id="PS01124"/>
    </source>
</evidence>
<dbReference type="SMART" id="SM00342">
    <property type="entry name" value="HTH_ARAC"/>
    <property type="match status" value="1"/>
</dbReference>
<organism evidence="14 15">
    <name type="scientific">Butyrivibrio hungatei</name>
    <dbReference type="NCBI Taxonomy" id="185008"/>
    <lineage>
        <taxon>Bacteria</taxon>
        <taxon>Bacillati</taxon>
        <taxon>Bacillota</taxon>
        <taxon>Clostridia</taxon>
        <taxon>Lachnospirales</taxon>
        <taxon>Lachnospiraceae</taxon>
        <taxon>Butyrivibrio</taxon>
    </lineage>
</organism>
<name>A0A1D9P3Q8_9FIRM</name>
<dbReference type="InterPro" id="IPR009057">
    <property type="entry name" value="Homeodomain-like_sf"/>
</dbReference>
<feature type="modified residue" description="4-aspartylphosphate" evidence="10">
    <location>
        <position position="58"/>
    </location>
</feature>
<evidence type="ECO:0000259" key="13">
    <source>
        <dbReference type="PROSITE" id="PS50110"/>
    </source>
</evidence>
<dbReference type="PANTHER" id="PTHR42713">
    <property type="entry name" value="HISTIDINE KINASE-RELATED"/>
    <property type="match status" value="1"/>
</dbReference>
<sequence length="268" mass="30326">MGRMYRVMIIDDEESARKLMRASIDYESLGMQVVGEAASGIEAINTIDELRPDIAFVDINMPFMDGIEFTTVATGRYPNLIIIIMTAVDQFEYARKCVSLPVFDYMLKPMVRAEVTKVLERAKEKLESSETASPEELKSAGESEEEISEEGNLGEANATEVIKKYVKENFTDSKLNLAFIAQNFGFSSSYLSRKFKQDTGKNFVEYLTDLRMKKAIKYAENGYKMYQTASEVGIPDPNYFSRCFKKYAGMSYSDYVSERSSQPDTSVS</sequence>
<dbReference type="Gene3D" id="1.10.10.60">
    <property type="entry name" value="Homeodomain-like"/>
    <property type="match status" value="2"/>
</dbReference>
<dbReference type="OrthoDB" id="1769137at2"/>
<dbReference type="Pfam" id="PF00072">
    <property type="entry name" value="Response_reg"/>
    <property type="match status" value="1"/>
</dbReference>
<dbReference type="PROSITE" id="PS01124">
    <property type="entry name" value="HTH_ARAC_FAMILY_2"/>
    <property type="match status" value="1"/>
</dbReference>
<keyword evidence="3" id="KW-0963">Cytoplasm</keyword>
<evidence type="ECO:0000256" key="1">
    <source>
        <dbReference type="ARBA" id="ARBA00004496"/>
    </source>
</evidence>
<dbReference type="InterPro" id="IPR018060">
    <property type="entry name" value="HTH_AraC"/>
</dbReference>
<evidence type="ECO:0000256" key="6">
    <source>
        <dbReference type="ARBA" id="ARBA00023015"/>
    </source>
</evidence>
<dbReference type="RefSeq" id="WP_083385938.1">
    <property type="nucleotide sequence ID" value="NZ_CP017831.1"/>
</dbReference>
<proteinExistence type="predicted"/>
<dbReference type="GO" id="GO:0043565">
    <property type="term" value="F:sequence-specific DNA binding"/>
    <property type="evidence" value="ECO:0007669"/>
    <property type="project" value="InterPro"/>
</dbReference>
<evidence type="ECO:0000256" key="11">
    <source>
        <dbReference type="SAM" id="MobiDB-lite"/>
    </source>
</evidence>
<keyword evidence="6" id="KW-0805">Transcription regulation</keyword>
<dbReference type="Gene3D" id="3.40.50.2300">
    <property type="match status" value="1"/>
</dbReference>
<feature type="domain" description="Response regulatory" evidence="13">
    <location>
        <begin position="6"/>
        <end position="123"/>
    </location>
</feature>
<keyword evidence="7" id="KW-0238">DNA-binding</keyword>
<evidence type="ECO:0000256" key="4">
    <source>
        <dbReference type="ARBA" id="ARBA00022553"/>
    </source>
</evidence>
<feature type="region of interest" description="Disordered" evidence="11">
    <location>
        <begin position="124"/>
        <end position="153"/>
    </location>
</feature>
<dbReference type="GO" id="GO:0000160">
    <property type="term" value="P:phosphorelay signal transduction system"/>
    <property type="evidence" value="ECO:0007669"/>
    <property type="project" value="UniProtKB-KW"/>
</dbReference>
<comment type="function">
    <text evidence="9">May play the central regulatory role in sporulation. It may be an element of the effector pathway responsible for the activation of sporulation genes in response to nutritional stress. Spo0A may act in concert with spo0H (a sigma factor) to control the expression of some genes that are critical to the sporulation process.</text>
</comment>
<dbReference type="PANTHER" id="PTHR42713:SF3">
    <property type="entry name" value="TRANSCRIPTIONAL REGULATORY PROTEIN HPTR"/>
    <property type="match status" value="1"/>
</dbReference>
<evidence type="ECO:0000256" key="5">
    <source>
        <dbReference type="ARBA" id="ARBA00023012"/>
    </source>
</evidence>
<dbReference type="EMBL" id="CP017831">
    <property type="protein sequence ID" value="AOZ97133.1"/>
    <property type="molecule type" value="Genomic_DNA"/>
</dbReference>
<gene>
    <name evidence="14" type="ORF">bhn_I2100</name>
</gene>
<keyword evidence="15" id="KW-1185">Reference proteome</keyword>
<accession>A0A1D9P3Q8</accession>
<dbReference type="InterPro" id="IPR011006">
    <property type="entry name" value="CheY-like_superfamily"/>
</dbReference>
<reference evidence="15" key="1">
    <citation type="submission" date="2016-10" db="EMBL/GenBank/DDBJ databases">
        <title>The complete genome sequence of the rumen bacterium Butyrivibrio hungatei MB2003.</title>
        <authorList>
            <person name="Palevich N."/>
            <person name="Kelly W.J."/>
            <person name="Leahy S.C."/>
            <person name="Altermann E."/>
            <person name="Rakonjac J."/>
            <person name="Attwood G.T."/>
        </authorList>
    </citation>
    <scope>NUCLEOTIDE SEQUENCE [LARGE SCALE GENOMIC DNA]</scope>
    <source>
        <strain evidence="15">MB2003</strain>
    </source>
</reference>
<evidence type="ECO:0000256" key="2">
    <source>
        <dbReference type="ARBA" id="ARBA00018672"/>
    </source>
</evidence>
<dbReference type="GO" id="GO:0003700">
    <property type="term" value="F:DNA-binding transcription factor activity"/>
    <property type="evidence" value="ECO:0007669"/>
    <property type="project" value="InterPro"/>
</dbReference>
<evidence type="ECO:0000256" key="9">
    <source>
        <dbReference type="ARBA" id="ARBA00024867"/>
    </source>
</evidence>
<evidence type="ECO:0000256" key="7">
    <source>
        <dbReference type="ARBA" id="ARBA00023125"/>
    </source>
</evidence>
<dbReference type="AlphaFoldDB" id="A0A1D9P3Q8"/>
<feature type="domain" description="HTH araC/xylS-type" evidence="12">
    <location>
        <begin position="160"/>
        <end position="258"/>
    </location>
</feature>
<protein>
    <recommendedName>
        <fullName evidence="2">Stage 0 sporulation protein A homolog</fullName>
    </recommendedName>
</protein>
<dbReference type="InterPro" id="IPR051552">
    <property type="entry name" value="HptR"/>
</dbReference>
<evidence type="ECO:0000256" key="10">
    <source>
        <dbReference type="PROSITE-ProRule" id="PRU00169"/>
    </source>
</evidence>
<keyword evidence="5" id="KW-0902">Two-component regulatory system</keyword>
<keyword evidence="8" id="KW-0804">Transcription</keyword>
<comment type="subcellular location">
    <subcellularLocation>
        <location evidence="1">Cytoplasm</location>
    </subcellularLocation>
</comment>
<evidence type="ECO:0000313" key="15">
    <source>
        <dbReference type="Proteomes" id="UP000179284"/>
    </source>
</evidence>
<evidence type="ECO:0000313" key="14">
    <source>
        <dbReference type="EMBL" id="AOZ97133.1"/>
    </source>
</evidence>
<dbReference type="KEGG" id="bhu:bhn_I2100"/>
<evidence type="ECO:0000256" key="3">
    <source>
        <dbReference type="ARBA" id="ARBA00022490"/>
    </source>
</evidence>
<evidence type="ECO:0000256" key="8">
    <source>
        <dbReference type="ARBA" id="ARBA00023163"/>
    </source>
</evidence>